<sequence length="171" mass="18856">MFFLSFCDLPMYKFLSSSSHLLLVLFSILLTLASAQSTEDDVLSGARATASAPGEEDAILESWKHRPLPTGTDGLEIPTIGRYYFTPILLTNATLFYIGCAISLFFWLTGYALDAWEESLDSKNECEADDEEIGLVSHPDGDDPGQHLDVNNKTPLSFTYGACLLRVPPRI</sequence>
<dbReference type="EMBL" id="MCGN01000005">
    <property type="protein sequence ID" value="ORY96559.1"/>
    <property type="molecule type" value="Genomic_DNA"/>
</dbReference>
<evidence type="ECO:0000256" key="1">
    <source>
        <dbReference type="SAM" id="Phobius"/>
    </source>
</evidence>
<keyword evidence="2" id="KW-0732">Signal</keyword>
<reference evidence="3 4" key="1">
    <citation type="submission" date="2016-07" db="EMBL/GenBank/DDBJ databases">
        <title>Pervasive Adenine N6-methylation of Active Genes in Fungi.</title>
        <authorList>
            <consortium name="DOE Joint Genome Institute"/>
            <person name="Mondo S.J."/>
            <person name="Dannebaum R.O."/>
            <person name="Kuo R.C."/>
            <person name="Labutti K."/>
            <person name="Haridas S."/>
            <person name="Kuo A."/>
            <person name="Salamov A."/>
            <person name="Ahrendt S.R."/>
            <person name="Lipzen A."/>
            <person name="Sullivan W."/>
            <person name="Andreopoulos W.B."/>
            <person name="Clum A."/>
            <person name="Lindquist E."/>
            <person name="Daum C."/>
            <person name="Ramamoorthy G.K."/>
            <person name="Gryganskyi A."/>
            <person name="Culley D."/>
            <person name="Magnuson J.K."/>
            <person name="James T.Y."/>
            <person name="O'Malley M.A."/>
            <person name="Stajich J.E."/>
            <person name="Spatafora J.W."/>
            <person name="Visel A."/>
            <person name="Grigoriev I.V."/>
        </authorList>
    </citation>
    <scope>NUCLEOTIDE SEQUENCE [LARGE SCALE GENOMIC DNA]</scope>
    <source>
        <strain evidence="3 4">NRRL 2496</strain>
    </source>
</reference>
<feature type="signal peptide" evidence="2">
    <location>
        <begin position="1"/>
        <end position="35"/>
    </location>
</feature>
<feature type="transmembrane region" description="Helical" evidence="1">
    <location>
        <begin position="94"/>
        <end position="113"/>
    </location>
</feature>
<keyword evidence="1" id="KW-0812">Transmembrane</keyword>
<name>A0A1X2HCP1_SYNRA</name>
<dbReference type="InParanoid" id="A0A1X2HCP1"/>
<proteinExistence type="predicted"/>
<organism evidence="3 4">
    <name type="scientific">Syncephalastrum racemosum</name>
    <name type="common">Filamentous fungus</name>
    <dbReference type="NCBI Taxonomy" id="13706"/>
    <lineage>
        <taxon>Eukaryota</taxon>
        <taxon>Fungi</taxon>
        <taxon>Fungi incertae sedis</taxon>
        <taxon>Mucoromycota</taxon>
        <taxon>Mucoromycotina</taxon>
        <taxon>Mucoromycetes</taxon>
        <taxon>Mucorales</taxon>
        <taxon>Syncephalastraceae</taxon>
        <taxon>Syncephalastrum</taxon>
    </lineage>
</organism>
<dbReference type="Proteomes" id="UP000242180">
    <property type="component" value="Unassembled WGS sequence"/>
</dbReference>
<keyword evidence="4" id="KW-1185">Reference proteome</keyword>
<keyword evidence="1" id="KW-1133">Transmembrane helix</keyword>
<dbReference type="AlphaFoldDB" id="A0A1X2HCP1"/>
<keyword evidence="1" id="KW-0472">Membrane</keyword>
<evidence type="ECO:0000313" key="3">
    <source>
        <dbReference type="EMBL" id="ORY96559.1"/>
    </source>
</evidence>
<feature type="chain" id="PRO_5012891453" evidence="2">
    <location>
        <begin position="36"/>
        <end position="171"/>
    </location>
</feature>
<comment type="caution">
    <text evidence="3">The sequence shown here is derived from an EMBL/GenBank/DDBJ whole genome shotgun (WGS) entry which is preliminary data.</text>
</comment>
<accession>A0A1X2HCP1</accession>
<evidence type="ECO:0000313" key="4">
    <source>
        <dbReference type="Proteomes" id="UP000242180"/>
    </source>
</evidence>
<evidence type="ECO:0000256" key="2">
    <source>
        <dbReference type="SAM" id="SignalP"/>
    </source>
</evidence>
<gene>
    <name evidence="3" type="ORF">BCR43DRAFT_491906</name>
</gene>
<protein>
    <submittedName>
        <fullName evidence="3">Uncharacterized protein</fullName>
    </submittedName>
</protein>